<reference evidence="2" key="2">
    <citation type="submission" date="2015-01" db="EMBL/GenBank/DDBJ databases">
        <title>Evolutionary Origins and Diversification of the Mycorrhizal Mutualists.</title>
        <authorList>
            <consortium name="DOE Joint Genome Institute"/>
            <consortium name="Mycorrhizal Genomics Consortium"/>
            <person name="Kohler A."/>
            <person name="Kuo A."/>
            <person name="Nagy L.G."/>
            <person name="Floudas D."/>
            <person name="Copeland A."/>
            <person name="Barry K.W."/>
            <person name="Cichocki N."/>
            <person name="Veneault-Fourrey C."/>
            <person name="LaButti K."/>
            <person name="Lindquist E.A."/>
            <person name="Lipzen A."/>
            <person name="Lundell T."/>
            <person name="Morin E."/>
            <person name="Murat C."/>
            <person name="Riley R."/>
            <person name="Ohm R."/>
            <person name="Sun H."/>
            <person name="Tunlid A."/>
            <person name="Henrissat B."/>
            <person name="Grigoriev I.V."/>
            <person name="Hibbett D.S."/>
            <person name="Martin F."/>
        </authorList>
    </citation>
    <scope>NUCLEOTIDE SEQUENCE [LARGE SCALE GENOMIC DNA]</scope>
    <source>
        <strain evidence="2">Marx 270</strain>
    </source>
</reference>
<gene>
    <name evidence="1" type="ORF">M404DRAFT_156249</name>
</gene>
<keyword evidence="2" id="KW-1185">Reference proteome</keyword>
<proteinExistence type="predicted"/>
<evidence type="ECO:0000313" key="2">
    <source>
        <dbReference type="Proteomes" id="UP000054217"/>
    </source>
</evidence>
<reference evidence="1 2" key="1">
    <citation type="submission" date="2014-04" db="EMBL/GenBank/DDBJ databases">
        <authorList>
            <consortium name="DOE Joint Genome Institute"/>
            <person name="Kuo A."/>
            <person name="Kohler A."/>
            <person name="Costa M.D."/>
            <person name="Nagy L.G."/>
            <person name="Floudas D."/>
            <person name="Copeland A."/>
            <person name="Barry K.W."/>
            <person name="Cichocki N."/>
            <person name="Veneault-Fourrey C."/>
            <person name="LaButti K."/>
            <person name="Lindquist E.A."/>
            <person name="Lipzen A."/>
            <person name="Lundell T."/>
            <person name="Morin E."/>
            <person name="Murat C."/>
            <person name="Sun H."/>
            <person name="Tunlid A."/>
            <person name="Henrissat B."/>
            <person name="Grigoriev I.V."/>
            <person name="Hibbett D.S."/>
            <person name="Martin F."/>
            <person name="Nordberg H.P."/>
            <person name="Cantor M.N."/>
            <person name="Hua S.X."/>
        </authorList>
    </citation>
    <scope>NUCLEOTIDE SEQUENCE [LARGE SCALE GENOMIC DNA]</scope>
    <source>
        <strain evidence="1 2">Marx 270</strain>
    </source>
</reference>
<dbReference type="Proteomes" id="UP000054217">
    <property type="component" value="Unassembled WGS sequence"/>
</dbReference>
<dbReference type="InParanoid" id="A0A0C3NUY2"/>
<sequence length="101" mass="11701">AYAFTDYCAQAQTLEHCMVDIGTPPTGQITLFSTYVALSHSQGCETIHLLRDFNIQLCTQHPSKYLWREDEHLEKLDVNTKWWWQMMESSTGVYRQLQAGS</sequence>
<name>A0A0C3NUY2_PISTI</name>
<feature type="non-terminal residue" evidence="1">
    <location>
        <position position="1"/>
    </location>
</feature>
<organism evidence="1 2">
    <name type="scientific">Pisolithus tinctorius Marx 270</name>
    <dbReference type="NCBI Taxonomy" id="870435"/>
    <lineage>
        <taxon>Eukaryota</taxon>
        <taxon>Fungi</taxon>
        <taxon>Dikarya</taxon>
        <taxon>Basidiomycota</taxon>
        <taxon>Agaricomycotina</taxon>
        <taxon>Agaricomycetes</taxon>
        <taxon>Agaricomycetidae</taxon>
        <taxon>Boletales</taxon>
        <taxon>Sclerodermatineae</taxon>
        <taxon>Pisolithaceae</taxon>
        <taxon>Pisolithus</taxon>
    </lineage>
</organism>
<protein>
    <submittedName>
        <fullName evidence="1">Uncharacterized protein</fullName>
    </submittedName>
</protein>
<accession>A0A0C3NUY2</accession>
<dbReference type="OrthoDB" id="2986975at2759"/>
<dbReference type="EMBL" id="KN832009">
    <property type="protein sequence ID" value="KIN99023.1"/>
    <property type="molecule type" value="Genomic_DNA"/>
</dbReference>
<dbReference type="HOGENOM" id="CLU_001324_7_2_1"/>
<dbReference type="AlphaFoldDB" id="A0A0C3NUY2"/>
<evidence type="ECO:0000313" key="1">
    <source>
        <dbReference type="EMBL" id="KIN99023.1"/>
    </source>
</evidence>